<dbReference type="AlphaFoldDB" id="A0A3G8ZP71"/>
<dbReference type="Proteomes" id="UP000272316">
    <property type="component" value="Chromosome"/>
</dbReference>
<proteinExistence type="predicted"/>
<sequence length="336" mass="39292">MKKIHLLFCLILLFSCKEKKENVVNTSDLKTENSTSDSQISDSIANVSILTKKNIEGFFRVFVKSNEPRGKYFYADTLNILIAENYIIKNNKFIKTKSSTLLEGEWNYLEIDSANLYIQKINNVDFQFISANDSFQGKAIPEQSVHFWMINTNNVSEYYELIYSGYPNNLCTECIKGNFVENKNLDKNPSVKKAIYDFAKKSKLIYQKTNDEKKISHFKNFRDKWQQDNQAEINWGAGYGGEMDEVFSTYYKENLFDISGGTETVLENKNYYLTSFFRSDLIGFDKQKKLYFPIIVESCAHFCNKEIEFVNDHTIKITYEDDKSWELDLSKIKFKE</sequence>
<accession>A0A3G8ZP71</accession>
<protein>
    <submittedName>
        <fullName evidence="1">Uncharacterized protein</fullName>
    </submittedName>
</protein>
<name>A0A3G8ZP71_9FLAO</name>
<evidence type="ECO:0000313" key="1">
    <source>
        <dbReference type="EMBL" id="AZI55621.1"/>
    </source>
</evidence>
<reference evidence="2" key="1">
    <citation type="submission" date="2018-11" db="EMBL/GenBank/DDBJ databases">
        <title>Proposal to divide the Flavobacteriaceae and reorganize its genera based on Amino Acid Identity values calculated from whole genome sequences.</title>
        <authorList>
            <person name="Nicholson A.C."/>
            <person name="Gulvik C.A."/>
            <person name="Whitney A.M."/>
            <person name="Sheth M."/>
            <person name="Batra D."/>
            <person name="Pryor J."/>
            <person name="Bernardet J.-F."/>
            <person name="Hugo C."/>
            <person name="Kampfer P."/>
            <person name="Newman J.D."/>
            <person name="McQuiston J.R."/>
        </authorList>
    </citation>
    <scope>NUCLEOTIDE SEQUENCE [LARGE SCALE GENOMIC DNA]</scope>
    <source>
        <strain evidence="2">H6466</strain>
    </source>
</reference>
<dbReference type="EMBL" id="CP034160">
    <property type="protein sequence ID" value="AZI55621.1"/>
    <property type="molecule type" value="Genomic_DNA"/>
</dbReference>
<dbReference type="PROSITE" id="PS51257">
    <property type="entry name" value="PROKAR_LIPOPROTEIN"/>
    <property type="match status" value="1"/>
</dbReference>
<evidence type="ECO:0000313" key="2">
    <source>
        <dbReference type="Proteomes" id="UP000272316"/>
    </source>
</evidence>
<dbReference type="RefSeq" id="WP_124986625.1">
    <property type="nucleotide sequence ID" value="NZ_CP034160.1"/>
</dbReference>
<organism evidence="1 2">
    <name type="scientific">Epilithonimonas vandammei</name>
    <dbReference type="NCBI Taxonomy" id="2487072"/>
    <lineage>
        <taxon>Bacteria</taxon>
        <taxon>Pseudomonadati</taxon>
        <taxon>Bacteroidota</taxon>
        <taxon>Flavobacteriia</taxon>
        <taxon>Flavobacteriales</taxon>
        <taxon>Weeksellaceae</taxon>
        <taxon>Chryseobacterium group</taxon>
        <taxon>Epilithonimonas</taxon>
    </lineage>
</organism>
<dbReference type="KEGG" id="eva:EIB75_10335"/>
<gene>
    <name evidence="1" type="ORF">EIB75_10335</name>
</gene>